<sequence>MLRRVACAISGGVDSAVSALLMKQKGYDVVGVFMKNWDLLNEHGNCTLDKDRDDAIDVCGKLGIPFHEVSFVKEYWNDVFVPMLGEYENGQTPNPDVMCNRHIKFDALVNYAVNTLGVDSVATGHYARISGGNDLSKWNPHEERKLLKASDTWKDQTLFLSRIQQAGLRRAIFPIGGLQKTKVKDIARGTGLERIANKKESVGICFIEQKKFHSFIEQYIEPKNGQFICVETGKVIGEHKGTHYWTVGQCAKIGGYNVKYFIVHIDPESQNITVAAGTHHPALFSTSLSTELPHWISQPPCDFTSQSDSTSFKCQFRFQHIHPIIDCQVHHHGNRLDVDLNFPLRALTSGQYAVFYNDLECLGSAKILHPGPSLYDMDHREPVNIPKAFS</sequence>
<keyword evidence="7" id="KW-0819">tRNA processing</keyword>
<dbReference type="OrthoDB" id="3685at2759"/>
<dbReference type="Pfam" id="PF03054">
    <property type="entry name" value="tRNA_Me_trans"/>
    <property type="match status" value="1"/>
</dbReference>
<keyword evidence="8" id="KW-0547">Nucleotide-binding</keyword>
<dbReference type="GO" id="GO:0000049">
    <property type="term" value="F:tRNA binding"/>
    <property type="evidence" value="ECO:0007669"/>
    <property type="project" value="UniProtKB-KW"/>
</dbReference>
<dbReference type="InterPro" id="IPR046884">
    <property type="entry name" value="MnmA-like_central"/>
</dbReference>
<protein>
    <recommendedName>
        <fullName evidence="4">tRNA-5-taurinomethyluridine 2-sulfurtransferase</fullName>
        <ecNumber evidence="4">2.8.1.14</ecNumber>
    </recommendedName>
</protein>
<evidence type="ECO:0000256" key="7">
    <source>
        <dbReference type="ARBA" id="ARBA00022694"/>
    </source>
</evidence>
<dbReference type="InterPro" id="IPR014729">
    <property type="entry name" value="Rossmann-like_a/b/a_fold"/>
</dbReference>
<comment type="function">
    <text evidence="1">Catalyzes the 2-thiolation of uridine at the wobble position (U34) of mitochondrial tRNA(Lys), tRNA(Glu) and tRNA(Gln). Required for the formation of 5-taurinomethyl-2-thiouridine (tm5s2U) of mitochondrial tRNA(Lys), tRNA(Glu), and tRNA(Gln) at the wobble position. ATP is required to activate the C2 atom of the wobble base.</text>
</comment>
<dbReference type="InterPro" id="IPR046885">
    <property type="entry name" value="MnmA-like_C"/>
</dbReference>
<evidence type="ECO:0000313" key="13">
    <source>
        <dbReference type="EMBL" id="CAH1783546.1"/>
    </source>
</evidence>
<evidence type="ECO:0000256" key="2">
    <source>
        <dbReference type="ARBA" id="ARBA00004173"/>
    </source>
</evidence>
<evidence type="ECO:0000313" key="14">
    <source>
        <dbReference type="Proteomes" id="UP000749559"/>
    </source>
</evidence>
<dbReference type="Pfam" id="PF20259">
    <property type="entry name" value="tRNA_Me_trans_M"/>
    <property type="match status" value="1"/>
</dbReference>
<reference evidence="13" key="1">
    <citation type="submission" date="2022-03" db="EMBL/GenBank/DDBJ databases">
        <authorList>
            <person name="Martin C."/>
        </authorList>
    </citation>
    <scope>NUCLEOTIDE SEQUENCE</scope>
</reference>
<dbReference type="PANTHER" id="PTHR11933:SF5">
    <property type="entry name" value="MITOCHONDRIAL TRNA-SPECIFIC 2-THIOURIDYLASE 1"/>
    <property type="match status" value="1"/>
</dbReference>
<keyword evidence="14" id="KW-1185">Reference proteome</keyword>
<dbReference type="FunFam" id="3.40.50.620:FF:000104">
    <property type="entry name" value="Mitochondrial tRNA-specific 2-thiouridylase 1"/>
    <property type="match status" value="1"/>
</dbReference>
<comment type="subcellular location">
    <subcellularLocation>
        <location evidence="2">Mitochondrion</location>
    </subcellularLocation>
</comment>
<evidence type="ECO:0000256" key="10">
    <source>
        <dbReference type="ARBA" id="ARBA00022884"/>
    </source>
</evidence>
<organism evidence="13 14">
    <name type="scientific">Owenia fusiformis</name>
    <name type="common">Polychaete worm</name>
    <dbReference type="NCBI Taxonomy" id="6347"/>
    <lineage>
        <taxon>Eukaryota</taxon>
        <taxon>Metazoa</taxon>
        <taxon>Spiralia</taxon>
        <taxon>Lophotrochozoa</taxon>
        <taxon>Annelida</taxon>
        <taxon>Polychaeta</taxon>
        <taxon>Sedentaria</taxon>
        <taxon>Canalipalpata</taxon>
        <taxon>Sabellida</taxon>
        <taxon>Oweniida</taxon>
        <taxon>Oweniidae</taxon>
        <taxon>Owenia</taxon>
    </lineage>
</organism>
<evidence type="ECO:0000256" key="3">
    <source>
        <dbReference type="ARBA" id="ARBA00006191"/>
    </source>
</evidence>
<dbReference type="InterPro" id="IPR004506">
    <property type="entry name" value="MnmA-like"/>
</dbReference>
<dbReference type="FunFam" id="2.30.30.280:FF:000001">
    <property type="entry name" value="tRNA-specific 2-thiouridylase MnmA"/>
    <property type="match status" value="1"/>
</dbReference>
<dbReference type="PANTHER" id="PTHR11933">
    <property type="entry name" value="TRNA 5-METHYLAMINOMETHYL-2-THIOURIDYLATE -METHYLTRANSFERASE"/>
    <property type="match status" value="1"/>
</dbReference>
<evidence type="ECO:0000256" key="12">
    <source>
        <dbReference type="ARBA" id="ARBA00049564"/>
    </source>
</evidence>
<evidence type="ECO:0000256" key="6">
    <source>
        <dbReference type="ARBA" id="ARBA00022679"/>
    </source>
</evidence>
<dbReference type="HAMAP" id="MF_00144">
    <property type="entry name" value="tRNA_thiouridyl_MnmA"/>
    <property type="match status" value="1"/>
</dbReference>
<evidence type="ECO:0000256" key="8">
    <source>
        <dbReference type="ARBA" id="ARBA00022741"/>
    </source>
</evidence>
<dbReference type="Proteomes" id="UP000749559">
    <property type="component" value="Unassembled WGS sequence"/>
</dbReference>
<dbReference type="Gene3D" id="2.40.30.10">
    <property type="entry name" value="Translation factors"/>
    <property type="match status" value="1"/>
</dbReference>
<dbReference type="GO" id="GO:0061708">
    <property type="term" value="F:tRNA-5-taurinomethyluridine 2-sulfurtransferase"/>
    <property type="evidence" value="ECO:0007669"/>
    <property type="project" value="UniProtKB-EC"/>
</dbReference>
<dbReference type="Gene3D" id="2.30.30.280">
    <property type="entry name" value="Adenine nucleotide alpha hydrolases-like domains"/>
    <property type="match status" value="1"/>
</dbReference>
<dbReference type="EC" id="2.8.1.14" evidence="4"/>
<comment type="caution">
    <text evidence="13">The sequence shown here is derived from an EMBL/GenBank/DDBJ whole genome shotgun (WGS) entry which is preliminary data.</text>
</comment>
<dbReference type="EMBL" id="CAIIXF020000005">
    <property type="protein sequence ID" value="CAH1783546.1"/>
    <property type="molecule type" value="Genomic_DNA"/>
</dbReference>
<dbReference type="GO" id="GO:0005739">
    <property type="term" value="C:mitochondrion"/>
    <property type="evidence" value="ECO:0007669"/>
    <property type="project" value="UniProtKB-SubCell"/>
</dbReference>
<keyword evidence="11" id="KW-1015">Disulfide bond</keyword>
<dbReference type="NCBIfam" id="NF001138">
    <property type="entry name" value="PRK00143.1"/>
    <property type="match status" value="1"/>
</dbReference>
<evidence type="ECO:0000256" key="5">
    <source>
        <dbReference type="ARBA" id="ARBA00022555"/>
    </source>
</evidence>
<dbReference type="GO" id="GO:0002143">
    <property type="term" value="P:tRNA wobble position uridine thiolation"/>
    <property type="evidence" value="ECO:0007669"/>
    <property type="project" value="TreeGrafter"/>
</dbReference>
<evidence type="ECO:0000256" key="9">
    <source>
        <dbReference type="ARBA" id="ARBA00022840"/>
    </source>
</evidence>
<evidence type="ECO:0000256" key="1">
    <source>
        <dbReference type="ARBA" id="ARBA00003986"/>
    </source>
</evidence>
<evidence type="ECO:0000256" key="4">
    <source>
        <dbReference type="ARBA" id="ARBA00011953"/>
    </source>
</evidence>
<keyword evidence="5" id="KW-0820">tRNA-binding</keyword>
<keyword evidence="6" id="KW-0808">Transferase</keyword>
<evidence type="ECO:0000256" key="11">
    <source>
        <dbReference type="ARBA" id="ARBA00023157"/>
    </source>
</evidence>
<name>A0A8J1T8V8_OWEFU</name>
<comment type="catalytic activity">
    <reaction evidence="12">
        <text>5-taurinomethyluridine(34) in tRNA + S-sulfanyl-L-cysteinyl-[protein] + AH2 + ATP = 5-taurinomethyl-2-thiouridine(34) in tRNA + L-cysteinyl-[protein] + A + AMP + diphosphate + H(+)</text>
        <dbReference type="Rhea" id="RHEA:47040"/>
        <dbReference type="Rhea" id="RHEA-COMP:10131"/>
        <dbReference type="Rhea" id="RHEA-COMP:11726"/>
        <dbReference type="Rhea" id="RHEA-COMP:11732"/>
        <dbReference type="Rhea" id="RHEA-COMP:11733"/>
        <dbReference type="ChEBI" id="CHEBI:13193"/>
        <dbReference type="ChEBI" id="CHEBI:15378"/>
        <dbReference type="ChEBI" id="CHEBI:17499"/>
        <dbReference type="ChEBI" id="CHEBI:29950"/>
        <dbReference type="ChEBI" id="CHEBI:30616"/>
        <dbReference type="ChEBI" id="CHEBI:33019"/>
        <dbReference type="ChEBI" id="CHEBI:61963"/>
        <dbReference type="ChEBI" id="CHEBI:87171"/>
        <dbReference type="ChEBI" id="CHEBI:87172"/>
        <dbReference type="ChEBI" id="CHEBI:456215"/>
        <dbReference type="EC" id="2.8.1.14"/>
    </reaction>
</comment>
<dbReference type="AlphaFoldDB" id="A0A8J1T8V8"/>
<dbReference type="SUPFAM" id="SSF52402">
    <property type="entry name" value="Adenine nucleotide alpha hydrolases-like"/>
    <property type="match status" value="1"/>
</dbReference>
<proteinExistence type="inferred from homology"/>
<keyword evidence="10" id="KW-0694">RNA-binding</keyword>
<dbReference type="InterPro" id="IPR023382">
    <property type="entry name" value="MnmA-like_central_sf"/>
</dbReference>
<dbReference type="GO" id="GO:0005524">
    <property type="term" value="F:ATP binding"/>
    <property type="evidence" value="ECO:0007669"/>
    <property type="project" value="UniProtKB-KW"/>
</dbReference>
<dbReference type="CDD" id="cd01998">
    <property type="entry name" value="MnmA_TRMU-like"/>
    <property type="match status" value="1"/>
</dbReference>
<accession>A0A8J1T8V8</accession>
<keyword evidence="9" id="KW-0067">ATP-binding</keyword>
<comment type="similarity">
    <text evidence="3">Belongs to the MnmA/TRMU family.</text>
</comment>
<dbReference type="NCBIfam" id="TIGR00420">
    <property type="entry name" value="trmU"/>
    <property type="match status" value="1"/>
</dbReference>
<dbReference type="Pfam" id="PF20258">
    <property type="entry name" value="tRNA_Me_trans_C"/>
    <property type="match status" value="1"/>
</dbReference>
<dbReference type="Gene3D" id="3.40.50.620">
    <property type="entry name" value="HUPs"/>
    <property type="match status" value="1"/>
</dbReference>
<gene>
    <name evidence="13" type="ORF">OFUS_LOCUS9878</name>
</gene>